<dbReference type="PANTHER" id="PTHR46600">
    <property type="entry name" value="THAP DOMAIN-CONTAINING"/>
    <property type="match status" value="1"/>
</dbReference>
<feature type="coiled-coil region" evidence="13">
    <location>
        <begin position="158"/>
        <end position="199"/>
    </location>
</feature>
<feature type="domain" description="THAP-type" evidence="14">
    <location>
        <begin position="1"/>
        <end position="85"/>
    </location>
</feature>
<keyword evidence="8 12" id="KW-0238">DNA-binding</keyword>
<dbReference type="PANTHER" id="PTHR46600:SF1">
    <property type="entry name" value="THAP DOMAIN-CONTAINING PROTEIN 1"/>
    <property type="match status" value="1"/>
</dbReference>
<keyword evidence="4 12" id="KW-0863">Zinc-finger</keyword>
<dbReference type="InterPro" id="IPR026516">
    <property type="entry name" value="THAP1/10"/>
</dbReference>
<keyword evidence="9" id="KW-0804">Transcription</keyword>
<dbReference type="GO" id="GO:0008270">
    <property type="term" value="F:zinc ion binding"/>
    <property type="evidence" value="ECO:0007669"/>
    <property type="project" value="UniProtKB-KW"/>
</dbReference>
<dbReference type="InterPro" id="IPR038441">
    <property type="entry name" value="THAP_Znf_sf"/>
</dbReference>
<dbReference type="GO" id="GO:0005654">
    <property type="term" value="C:nucleoplasm"/>
    <property type="evidence" value="ECO:0007669"/>
    <property type="project" value="UniProtKB-SubCell"/>
</dbReference>
<evidence type="ECO:0000256" key="8">
    <source>
        <dbReference type="ARBA" id="ARBA00023125"/>
    </source>
</evidence>
<sequence>MVATCIVCKNYRGKKTANQSGQGISFHTFPKDNVAKQKWMEALGLTNIADSSRICSTHFSDTDFEEQLLLGSRRKLKKAAVPSLNENPQHSNKIKNENVEGEVEGEEAQVFIDVGKALWERSSDTVNDEAIPCPKYRRIGDIDVKKVCTSPAEAKLCLEVAIETIQEQRRKIRKLQTSNNKLRKSFIDLKALLNELKEKNVLSSEAWDILIVS</sequence>
<dbReference type="EMBL" id="GEZM01094162">
    <property type="protein sequence ID" value="JAV55846.1"/>
    <property type="molecule type" value="Transcribed_RNA"/>
</dbReference>
<dbReference type="Gene3D" id="6.20.210.20">
    <property type="entry name" value="THAP domain"/>
    <property type="match status" value="1"/>
</dbReference>
<comment type="subcellular location">
    <subcellularLocation>
        <location evidence="1">Nucleus</location>
        <location evidence="1">Nucleoplasm</location>
    </subcellularLocation>
</comment>
<dbReference type="AlphaFoldDB" id="A0A1Y1K8T4"/>
<evidence type="ECO:0000256" key="6">
    <source>
        <dbReference type="ARBA" id="ARBA00023015"/>
    </source>
</evidence>
<evidence type="ECO:0000256" key="3">
    <source>
        <dbReference type="ARBA" id="ARBA00022723"/>
    </source>
</evidence>
<keyword evidence="5" id="KW-0862">Zinc</keyword>
<keyword evidence="3" id="KW-0479">Metal-binding</keyword>
<evidence type="ECO:0000256" key="2">
    <source>
        <dbReference type="ARBA" id="ARBA00006177"/>
    </source>
</evidence>
<keyword evidence="7 13" id="KW-0175">Coiled coil</keyword>
<dbReference type="SMART" id="SM00692">
    <property type="entry name" value="DM3"/>
    <property type="match status" value="1"/>
</dbReference>
<evidence type="ECO:0000259" key="14">
    <source>
        <dbReference type="PROSITE" id="PS50950"/>
    </source>
</evidence>
<dbReference type="PROSITE" id="PS50950">
    <property type="entry name" value="ZF_THAP"/>
    <property type="match status" value="1"/>
</dbReference>
<evidence type="ECO:0000256" key="4">
    <source>
        <dbReference type="ARBA" id="ARBA00022771"/>
    </source>
</evidence>
<evidence type="ECO:0000256" key="11">
    <source>
        <dbReference type="ARBA" id="ARBA00023306"/>
    </source>
</evidence>
<keyword evidence="11" id="KW-0131">Cell cycle</keyword>
<dbReference type="Pfam" id="PF05485">
    <property type="entry name" value="THAP"/>
    <property type="match status" value="1"/>
</dbReference>
<comment type="similarity">
    <text evidence="2">Belongs to the THAP1 family.</text>
</comment>
<dbReference type="GO" id="GO:0043565">
    <property type="term" value="F:sequence-specific DNA binding"/>
    <property type="evidence" value="ECO:0007669"/>
    <property type="project" value="InterPro"/>
</dbReference>
<accession>A0A1Y1K8T4</accession>
<name>A0A1Y1K8T4_PHOPY</name>
<dbReference type="SUPFAM" id="SSF57716">
    <property type="entry name" value="Glucocorticoid receptor-like (DNA-binding domain)"/>
    <property type="match status" value="1"/>
</dbReference>
<evidence type="ECO:0000256" key="12">
    <source>
        <dbReference type="PROSITE-ProRule" id="PRU00309"/>
    </source>
</evidence>
<evidence type="ECO:0000256" key="13">
    <source>
        <dbReference type="SAM" id="Coils"/>
    </source>
</evidence>
<evidence type="ECO:0000313" key="15">
    <source>
        <dbReference type="EMBL" id="JAV55846.1"/>
    </source>
</evidence>
<dbReference type="SMART" id="SM00980">
    <property type="entry name" value="THAP"/>
    <property type="match status" value="1"/>
</dbReference>
<evidence type="ECO:0000256" key="1">
    <source>
        <dbReference type="ARBA" id="ARBA00004642"/>
    </source>
</evidence>
<keyword evidence="6" id="KW-0805">Transcription regulation</keyword>
<keyword evidence="10" id="KW-0539">Nucleus</keyword>
<reference evidence="15" key="1">
    <citation type="journal article" date="2016" name="Sci. Rep.">
        <title>Molecular characterization of firefly nuptial gifts: a multi-omics approach sheds light on postcopulatory sexual selection.</title>
        <authorList>
            <person name="Al-Wathiqui N."/>
            <person name="Fallon T.R."/>
            <person name="South A."/>
            <person name="Weng J.K."/>
            <person name="Lewis S.M."/>
        </authorList>
    </citation>
    <scope>NUCLEOTIDE SEQUENCE</scope>
</reference>
<proteinExistence type="inferred from homology"/>
<protein>
    <recommendedName>
        <fullName evidence="14">THAP-type domain-containing protein</fullName>
    </recommendedName>
</protein>
<evidence type="ECO:0000256" key="7">
    <source>
        <dbReference type="ARBA" id="ARBA00023054"/>
    </source>
</evidence>
<evidence type="ECO:0000256" key="10">
    <source>
        <dbReference type="ARBA" id="ARBA00023242"/>
    </source>
</evidence>
<dbReference type="InterPro" id="IPR006612">
    <property type="entry name" value="THAP_Znf"/>
</dbReference>
<evidence type="ECO:0000256" key="5">
    <source>
        <dbReference type="ARBA" id="ARBA00022833"/>
    </source>
</evidence>
<organism evidence="15">
    <name type="scientific">Photinus pyralis</name>
    <name type="common">Common eastern firefly</name>
    <name type="synonym">Lampyris pyralis</name>
    <dbReference type="NCBI Taxonomy" id="7054"/>
    <lineage>
        <taxon>Eukaryota</taxon>
        <taxon>Metazoa</taxon>
        <taxon>Ecdysozoa</taxon>
        <taxon>Arthropoda</taxon>
        <taxon>Hexapoda</taxon>
        <taxon>Insecta</taxon>
        <taxon>Pterygota</taxon>
        <taxon>Neoptera</taxon>
        <taxon>Endopterygota</taxon>
        <taxon>Coleoptera</taxon>
        <taxon>Polyphaga</taxon>
        <taxon>Elateriformia</taxon>
        <taxon>Elateroidea</taxon>
        <taxon>Lampyridae</taxon>
        <taxon>Lampyrinae</taxon>
        <taxon>Photinus</taxon>
    </lineage>
</organism>
<evidence type="ECO:0000256" key="9">
    <source>
        <dbReference type="ARBA" id="ARBA00023163"/>
    </source>
</evidence>